<evidence type="ECO:0000259" key="1">
    <source>
        <dbReference type="Pfam" id="PF09995"/>
    </source>
</evidence>
<protein>
    <submittedName>
        <fullName evidence="2">DUF2236 domain-containing protein</fullName>
    </submittedName>
</protein>
<evidence type="ECO:0000313" key="3">
    <source>
        <dbReference type="Proteomes" id="UP000321805"/>
    </source>
</evidence>
<accession>A0A5B8U116</accession>
<dbReference type="Pfam" id="PF09995">
    <property type="entry name" value="MPAB_Lcp_cat"/>
    <property type="match status" value="1"/>
</dbReference>
<dbReference type="GO" id="GO:0016491">
    <property type="term" value="F:oxidoreductase activity"/>
    <property type="evidence" value="ECO:0007669"/>
    <property type="project" value="InterPro"/>
</dbReference>
<sequence>MTVTKTPASYFTDDSLLRRVHREKVVALSGPRALLMMAAYPVAFEGFFMATGALGDPYVRLRRTAEVMDTIAWGSRADADRQTRRVRAMHARARGVLPRAAGPFPAGTPWAADDPDLLLWIVACLADSAVLVYDRYVERLSYAERDAYWADYRVIGRLFGLADEDMPATWGDLQAYMSRMLASGDLVVTPTAREVGIDVVLRPPVPARVRPLVELSNVITVGLLPAGIRRGYGFSWDPARALAIRGGAEYVKRVLVPLLPGRLRYVGARAQAAA</sequence>
<dbReference type="KEGG" id="bsol:FSW04_03200"/>
<keyword evidence="3" id="KW-1185">Reference proteome</keyword>
<feature type="domain" description="ER-bound oxygenase mpaB/mpaB'/Rubber oxygenase catalytic" evidence="1">
    <location>
        <begin position="18"/>
        <end position="251"/>
    </location>
</feature>
<evidence type="ECO:0000313" key="2">
    <source>
        <dbReference type="EMBL" id="QEC46686.1"/>
    </source>
</evidence>
<dbReference type="OrthoDB" id="3422701at2"/>
<dbReference type="PANTHER" id="PTHR36151">
    <property type="entry name" value="BLR2777 PROTEIN"/>
    <property type="match status" value="1"/>
</dbReference>
<name>A0A5B8U116_9ACTN</name>
<reference evidence="2 3" key="1">
    <citation type="journal article" date="2018" name="J. Microbiol.">
        <title>Baekduia soli gen. nov., sp. nov., a novel bacterium isolated from the soil of Baekdu Mountain and proposal of a novel family name, Baekduiaceae fam. nov.</title>
        <authorList>
            <person name="An D.S."/>
            <person name="Siddiqi M.Z."/>
            <person name="Kim K.H."/>
            <person name="Yu H.S."/>
            <person name="Im W.T."/>
        </authorList>
    </citation>
    <scope>NUCLEOTIDE SEQUENCE [LARGE SCALE GENOMIC DNA]</scope>
    <source>
        <strain evidence="2 3">BR7-21</strain>
    </source>
</reference>
<proteinExistence type="predicted"/>
<gene>
    <name evidence="2" type="ORF">FSW04_03200</name>
</gene>
<dbReference type="EMBL" id="CP042430">
    <property type="protein sequence ID" value="QEC46686.1"/>
    <property type="molecule type" value="Genomic_DNA"/>
</dbReference>
<dbReference type="AlphaFoldDB" id="A0A5B8U116"/>
<dbReference type="Proteomes" id="UP000321805">
    <property type="component" value="Chromosome"/>
</dbReference>
<dbReference type="PANTHER" id="PTHR36151:SF3">
    <property type="entry name" value="ER-BOUND OXYGENASE MPAB_MPAB'_RUBBER OXYGENASE CATALYTIC DOMAIN-CONTAINING PROTEIN"/>
    <property type="match status" value="1"/>
</dbReference>
<dbReference type="InterPro" id="IPR018713">
    <property type="entry name" value="MPAB/Lcp_cat_dom"/>
</dbReference>
<organism evidence="2 3">
    <name type="scientific">Baekduia soli</name>
    <dbReference type="NCBI Taxonomy" id="496014"/>
    <lineage>
        <taxon>Bacteria</taxon>
        <taxon>Bacillati</taxon>
        <taxon>Actinomycetota</taxon>
        <taxon>Thermoleophilia</taxon>
        <taxon>Solirubrobacterales</taxon>
        <taxon>Baekduiaceae</taxon>
        <taxon>Baekduia</taxon>
    </lineage>
</organism>